<dbReference type="PANTHER" id="PTHR47942">
    <property type="entry name" value="TETRATRICOPEPTIDE REPEAT (TPR)-LIKE SUPERFAMILY PROTEIN-RELATED"/>
    <property type="match status" value="1"/>
</dbReference>
<feature type="repeat" description="PPR" evidence="2">
    <location>
        <begin position="643"/>
        <end position="677"/>
    </location>
</feature>
<dbReference type="NCBIfam" id="TIGR00756">
    <property type="entry name" value="PPR"/>
    <property type="match status" value="1"/>
</dbReference>
<reference evidence="4" key="1">
    <citation type="submission" date="2021-07" db="EMBL/GenBank/DDBJ databases">
        <authorList>
            <person name="Durling M."/>
        </authorList>
    </citation>
    <scope>NUCLEOTIDE SEQUENCE</scope>
</reference>
<comment type="caution">
    <text evidence="4">The sequence shown here is derived from an EMBL/GenBank/DDBJ whole genome shotgun (WGS) entry which is preliminary data.</text>
</comment>
<accession>A0A9N9KW59</accession>
<evidence type="ECO:0008006" key="6">
    <source>
        <dbReference type="Google" id="ProtNLM"/>
    </source>
</evidence>
<dbReference type="Proteomes" id="UP000696280">
    <property type="component" value="Unassembled WGS sequence"/>
</dbReference>
<dbReference type="PANTHER" id="PTHR47942:SF63">
    <property type="entry name" value="PENTATRICOPEPTIDE REPEAT-CONTAINING PROTEIN"/>
    <property type="match status" value="1"/>
</dbReference>
<name>A0A9N9KW59_9HELO</name>
<dbReference type="InterPro" id="IPR002885">
    <property type="entry name" value="PPR_rpt"/>
</dbReference>
<keyword evidence="1" id="KW-0677">Repeat</keyword>
<gene>
    <name evidence="4" type="ORF">HYFRA_00009708</name>
</gene>
<dbReference type="Gene3D" id="1.25.40.10">
    <property type="entry name" value="Tetratricopeptide repeat domain"/>
    <property type="match status" value="1"/>
</dbReference>
<evidence type="ECO:0000256" key="1">
    <source>
        <dbReference type="ARBA" id="ARBA00022737"/>
    </source>
</evidence>
<dbReference type="InterPro" id="IPR011990">
    <property type="entry name" value="TPR-like_helical_dom_sf"/>
</dbReference>
<evidence type="ECO:0000313" key="5">
    <source>
        <dbReference type="Proteomes" id="UP000696280"/>
    </source>
</evidence>
<protein>
    <recommendedName>
        <fullName evidence="6">Pentatricopeptide repeat protein</fullName>
    </recommendedName>
</protein>
<feature type="region of interest" description="Disordered" evidence="3">
    <location>
        <begin position="28"/>
        <end position="64"/>
    </location>
</feature>
<sequence>MPALRPLLPTRTPGYICRSCLLRLDAPRRQRPPPPWLLRNVTNGSGNPPPPPPESAIRRSAEDKPTVHVRYFEETPDGDRREVSGDPEEALLDSMRPELDDLDKRNQEMLGRDGVADEDMEDAIQSKIDQEEDTRDITIANNDLESLISRVRAISDKEVITQEDRWKIREILFNIQPNEHIQRKKDYGLDPEDVPPHPSNFIFPDTAPTITSTPEPKTSMLAKIKKVLSLDATTTTPTLEFTQENIRMFPESFWGHLQSLKTSLRSASENPATAKVDIKLFRVQVRNVWRNYLMCRSALVHFPHLVPLSVWAVLLDILSGINGADYLDRMTHIKYIGDDCRRARVHMTFAQRMIYIEALIVQGVPEDRDVALMVWETSKAAALRNQSARIYYELGVKVFCHRAELDRALQTAETLLESWNDDVTAYRVLLPIIQTHLAIGTDPAVQTAWRLYLRLKFHLGSHIDITDYDAVGLAFLEANQADLALASFRDMMLTPKEARRGPRACDASTGLVKLSHFNPRSLATLPPEFNNKYFFGSWMKRLIGQGEIGAAKRVLDITFERGIRPDSSHVNGIIGAWIREGTRPSLRMAEDMAWRMINARLRYIRDRNGKRASLTNELEGVLRTIETHKEPDTKGVAQMPPATIETFSILVNRYRRQGRIEDLESLFETLRKAEVKPNTYFMNELLQMDSKIERGDWAWNTYLNLTRYSGVKPDYRTFVTLWHHSCKVSRGVVKRGEAKVTTYPVPSKIFQEMFKHREVLPRKPEEPFPRELYDYIIYSFSLNEDQAGTAVAIMALKKYFNASLAEETVRTVILQLTRLGQKNEGGYKTRRLGLRRADTRRRMANVSELFMEFKQKRDKLLLARGISYEDLSHEGKMEEMRIVLSDLLRYAFETGIESEGRQILTAPEVSRRVARSMGVPHCAVWSTSEES</sequence>
<organism evidence="4 5">
    <name type="scientific">Hymenoscyphus fraxineus</name>
    <dbReference type="NCBI Taxonomy" id="746836"/>
    <lineage>
        <taxon>Eukaryota</taxon>
        <taxon>Fungi</taxon>
        <taxon>Dikarya</taxon>
        <taxon>Ascomycota</taxon>
        <taxon>Pezizomycotina</taxon>
        <taxon>Leotiomycetes</taxon>
        <taxon>Helotiales</taxon>
        <taxon>Helotiaceae</taxon>
        <taxon>Hymenoscyphus</taxon>
    </lineage>
</organism>
<dbReference type="OrthoDB" id="185373at2759"/>
<evidence type="ECO:0000313" key="4">
    <source>
        <dbReference type="EMBL" id="CAG8952602.1"/>
    </source>
</evidence>
<keyword evidence="5" id="KW-1185">Reference proteome</keyword>
<dbReference type="InterPro" id="IPR051222">
    <property type="entry name" value="PPR/CCM1_RNA-binding"/>
</dbReference>
<dbReference type="PROSITE" id="PS51375">
    <property type="entry name" value="PPR"/>
    <property type="match status" value="1"/>
</dbReference>
<proteinExistence type="predicted"/>
<evidence type="ECO:0000256" key="2">
    <source>
        <dbReference type="PROSITE-ProRule" id="PRU00708"/>
    </source>
</evidence>
<evidence type="ECO:0000256" key="3">
    <source>
        <dbReference type="SAM" id="MobiDB-lite"/>
    </source>
</evidence>
<dbReference type="EMBL" id="CAJVRL010000046">
    <property type="protein sequence ID" value="CAG8952602.1"/>
    <property type="molecule type" value="Genomic_DNA"/>
</dbReference>
<dbReference type="AlphaFoldDB" id="A0A9N9KW59"/>